<dbReference type="PANTHER" id="PTHR43798">
    <property type="entry name" value="MONOACYLGLYCEROL LIPASE"/>
    <property type="match status" value="1"/>
</dbReference>
<gene>
    <name evidence="2" type="primary">menH_1</name>
    <name evidence="2" type="ORF">PEP31012_00043</name>
</gene>
<dbReference type="GO" id="GO:0016020">
    <property type="term" value="C:membrane"/>
    <property type="evidence" value="ECO:0007669"/>
    <property type="project" value="TreeGrafter"/>
</dbReference>
<accession>A0A5E4RAL4</accession>
<dbReference type="Gene3D" id="3.40.50.1820">
    <property type="entry name" value="alpha/beta hydrolase"/>
    <property type="match status" value="1"/>
</dbReference>
<dbReference type="InterPro" id="IPR029058">
    <property type="entry name" value="AB_hydrolase_fold"/>
</dbReference>
<organism evidence="2 3">
    <name type="scientific">Pandoraea eparura</name>
    <dbReference type="NCBI Taxonomy" id="2508291"/>
    <lineage>
        <taxon>Bacteria</taxon>
        <taxon>Pseudomonadati</taxon>
        <taxon>Pseudomonadota</taxon>
        <taxon>Betaproteobacteria</taxon>
        <taxon>Burkholderiales</taxon>
        <taxon>Burkholderiaceae</taxon>
        <taxon>Pandoraea</taxon>
    </lineage>
</organism>
<evidence type="ECO:0000259" key="1">
    <source>
        <dbReference type="Pfam" id="PF12697"/>
    </source>
</evidence>
<protein>
    <submittedName>
        <fullName evidence="2">2-succinyl-6-hydroxy-2, 4-cyclohexadiene-1-carboxylate synthase</fullName>
        <ecNumber evidence="2">4.2.99.20</ecNumber>
    </submittedName>
</protein>
<dbReference type="RefSeq" id="WP_150587366.1">
    <property type="nucleotide sequence ID" value="NZ_CABPSH010000001.1"/>
</dbReference>
<dbReference type="GO" id="GO:0070205">
    <property type="term" value="F:2-succinyl-6-hydroxy-2,4-cyclohexadiene-1-carboxylate synthase activity"/>
    <property type="evidence" value="ECO:0007669"/>
    <property type="project" value="UniProtKB-EC"/>
</dbReference>
<proteinExistence type="predicted"/>
<evidence type="ECO:0000313" key="2">
    <source>
        <dbReference type="EMBL" id="VVD59813.1"/>
    </source>
</evidence>
<dbReference type="Proteomes" id="UP000400981">
    <property type="component" value="Unassembled WGS sequence"/>
</dbReference>
<dbReference type="OrthoDB" id="8960868at2"/>
<keyword evidence="3" id="KW-1185">Reference proteome</keyword>
<dbReference type="EC" id="4.2.99.20" evidence="2"/>
<sequence>MDVRRIGKPNGFPVVALHGIQGTSESWIPVATALADAFHFVLPNMPGRGDAEPPDDPRACGLDNFARLASLSIEDDVGARPYALAGWSMGVSVILELMAQMANGTARHHAPAAIVLLSGTAQLDEVAWFQATDATALLDEIQQRQIRLGLRHAADPRTVSWTWNAMKRISHLPNLAHVGVPALLIHGSKDEDCPIDHAYRMRDGIRHATLHEIPGARHSILTQNTQEVCVAMRHFLTQHRTASRCPNTPETTS</sequence>
<dbReference type="InterPro" id="IPR000073">
    <property type="entry name" value="AB_hydrolase_1"/>
</dbReference>
<dbReference type="Pfam" id="PF12697">
    <property type="entry name" value="Abhydrolase_6"/>
    <property type="match status" value="1"/>
</dbReference>
<name>A0A5E4RAL4_9BURK</name>
<reference evidence="2 3" key="1">
    <citation type="submission" date="2019-08" db="EMBL/GenBank/DDBJ databases">
        <authorList>
            <person name="Peeters C."/>
        </authorList>
    </citation>
    <scope>NUCLEOTIDE SEQUENCE [LARGE SCALE GENOMIC DNA]</scope>
    <source>
        <strain evidence="2 3">LMG 31012</strain>
    </source>
</reference>
<dbReference type="SUPFAM" id="SSF53474">
    <property type="entry name" value="alpha/beta-Hydrolases"/>
    <property type="match status" value="1"/>
</dbReference>
<dbReference type="PANTHER" id="PTHR43798:SF33">
    <property type="entry name" value="HYDROLASE, PUTATIVE (AFU_ORTHOLOGUE AFUA_2G14860)-RELATED"/>
    <property type="match status" value="1"/>
</dbReference>
<dbReference type="InterPro" id="IPR050266">
    <property type="entry name" value="AB_hydrolase_sf"/>
</dbReference>
<dbReference type="AlphaFoldDB" id="A0A5E4RAL4"/>
<dbReference type="EMBL" id="CABPSH010000001">
    <property type="protein sequence ID" value="VVD59813.1"/>
    <property type="molecule type" value="Genomic_DNA"/>
</dbReference>
<feature type="domain" description="AB hydrolase-1" evidence="1">
    <location>
        <begin position="14"/>
        <end position="228"/>
    </location>
</feature>
<evidence type="ECO:0000313" key="3">
    <source>
        <dbReference type="Proteomes" id="UP000400981"/>
    </source>
</evidence>
<keyword evidence="2" id="KW-0456">Lyase</keyword>